<keyword evidence="5" id="KW-1185">Reference proteome</keyword>
<feature type="compositionally biased region" description="Basic and acidic residues" evidence="2">
    <location>
        <begin position="717"/>
        <end position="727"/>
    </location>
</feature>
<feature type="compositionally biased region" description="Low complexity" evidence="2">
    <location>
        <begin position="702"/>
        <end position="711"/>
    </location>
</feature>
<feature type="region of interest" description="Disordered" evidence="2">
    <location>
        <begin position="683"/>
        <end position="835"/>
    </location>
</feature>
<sequence>MVYERYVGTSNHPIVISDDEEEAIVRSMCEPGSSSPMITSGPSSPASDTNTIPLPSLKRKRNDFDENAAPVSNDPHGPAKESKNARKKRRKRERMLAQQAHQSIPKPIPTFQGPLPHNQQDRFFNNNHGHNQHQHHNHNHNMKNGEGSNRPRRESNASYSTDRSPRHDRQQQQQRTHPRDRANSHSSSTYRGEGTSNSNRDNRESRWVASMAASTLPPPFDSHFDPSSSNHSDYWALPTRPADMLMAPPPSYPDTLAEPSNSFRGAKGYGQFSSGSHMDGPRGDRYIPSSSNSTNLGKRNRPQTPPPPPPPVEDTRGKMTRRYSTHSNPSSLVERLGGPLSPPSAQQNKRQPPPPSTRRYSNAEPPQSSTRRYSNAEPPPPLSQPHARRYSNAEPLPPSQPTTRRYSNAEPPLPPLPMVKEPLPPLPPPPPAPVPEKTAAIPRTASSAVIGMPPDPDPKSKRGVYHPSTEGPQSTAQVPNPARTLVLEQLPKSHRGADFITAWARKASGAQPIHVEVDKKNGKALVEFSTSELARAAWGSPRLADPQGTGKKRSGIHLIRVWWYRVEGVGADSGVGEIEEGEIEGDVGETPVIKETKKEKKARLARERAEAVKVASEAEAEAVKVMETKEKEEVDARMVQQAMKSPLFAAASASFFQAPYPPMETASYAQHTVYPPVPYSQHVGHSGERVIPPRSPPPKPVVVPIRIPLPIASTSSYRERDRDDDGHASIASSRDGSLSPMYSSRRAISSTTSSGPEGRDPHHHDHADMDVDDGTDTRSPAMINSTRRSHVHPLPAKPTGFSARHPHSHQTQRQVTYQPEPQPQRISIPVSAPSSNATTVASPVAPVPRHAQISHNAMALTVDGRSHASRLSEMVSRDQSPLTVGTSNSTGKTSGSTVKISGSTVKPFSSIAKNPVAITKPSAVSSLIAQGSATNAQGSAPNVQLSASNAQPSVQKKVWGPPPIAASSSSGPRSMVDRRKELEARIAKNKAELEAKRVNDESRAAEMETRRVRDESRAAEAKTTATVVEMETKDENAMVVDEPVAPVSVPSQKTSVSVHAKVFVPASAKAFIPAIDKVFSPASIMETSVGAQAPVAASSIAVKTHVALPTGTQDACSGSGHVDQRREMEEKLRSLVLASKSKKVKSNVQVAKPIVEQPLETGKQPVPSPVVATSQVVNTVPHSHQTPPPPPSLPRIVSSSTLNTAPPTLLTETKTTSHPSADTTAVSSPHLDDLAIDFLNETLSTLKQAPQTEPAPASAAKLSPPVETKADLVAKQKQLAMQIAESKRLMEKFSKASSKQERDAILTAMRASSSRISEAQEASDIKLRPSQPATPVLPSARAASSWSSNFVYDGILEVERPRNPYVLLHFHARNHSFCIRISASYSLHSVIVDLLFTLLCFLYLYVLILYKGFPSYLSGTIVSRLAHSNHGLPPEAVLSITPAIP</sequence>
<name>A0A5C3QVG6_9AGAR</name>
<evidence type="ECO:0000256" key="2">
    <source>
        <dbReference type="SAM" id="MobiDB-lite"/>
    </source>
</evidence>
<feature type="compositionally biased region" description="Low complexity" evidence="2">
    <location>
        <begin position="31"/>
        <end position="45"/>
    </location>
</feature>
<dbReference type="Proteomes" id="UP000305067">
    <property type="component" value="Unassembled WGS sequence"/>
</dbReference>
<feature type="region of interest" description="Disordered" evidence="2">
    <location>
        <begin position="874"/>
        <end position="898"/>
    </location>
</feature>
<dbReference type="STRING" id="1884261.A0A5C3QVG6"/>
<gene>
    <name evidence="4" type="ORF">BDV98DRAFT_654090</name>
</gene>
<feature type="region of interest" description="Disordered" evidence="2">
    <location>
        <begin position="28"/>
        <end position="204"/>
    </location>
</feature>
<feature type="coiled-coil region" evidence="1">
    <location>
        <begin position="601"/>
        <end position="635"/>
    </location>
</feature>
<feature type="region of interest" description="Disordered" evidence="2">
    <location>
        <begin position="998"/>
        <end position="1022"/>
    </location>
</feature>
<keyword evidence="3" id="KW-0472">Membrane</keyword>
<evidence type="ECO:0000256" key="1">
    <source>
        <dbReference type="SAM" id="Coils"/>
    </source>
</evidence>
<evidence type="ECO:0008006" key="6">
    <source>
        <dbReference type="Google" id="ProtNLM"/>
    </source>
</evidence>
<feature type="compositionally biased region" description="Basic and acidic residues" evidence="2">
    <location>
        <begin position="998"/>
        <end position="1020"/>
    </location>
</feature>
<feature type="compositionally biased region" description="Polar residues" evidence="2">
    <location>
        <begin position="288"/>
        <end position="297"/>
    </location>
</feature>
<feature type="compositionally biased region" description="Polar residues" evidence="2">
    <location>
        <begin position="1201"/>
        <end position="1227"/>
    </location>
</feature>
<keyword evidence="3" id="KW-0812">Transmembrane</keyword>
<feature type="compositionally biased region" description="Basic and acidic residues" evidence="2">
    <location>
        <begin position="757"/>
        <end position="769"/>
    </location>
</feature>
<feature type="compositionally biased region" description="Pro residues" evidence="2">
    <location>
        <begin position="411"/>
        <end position="434"/>
    </location>
</feature>
<feature type="compositionally biased region" description="Polar residues" evidence="2">
    <location>
        <begin position="358"/>
        <end position="373"/>
    </location>
</feature>
<evidence type="ECO:0000256" key="3">
    <source>
        <dbReference type="SAM" id="Phobius"/>
    </source>
</evidence>
<keyword evidence="1" id="KW-0175">Coiled coil</keyword>
<feature type="transmembrane region" description="Helical" evidence="3">
    <location>
        <begin position="1385"/>
        <end position="1410"/>
    </location>
</feature>
<organism evidence="4 5">
    <name type="scientific">Pterulicium gracile</name>
    <dbReference type="NCBI Taxonomy" id="1884261"/>
    <lineage>
        <taxon>Eukaryota</taxon>
        <taxon>Fungi</taxon>
        <taxon>Dikarya</taxon>
        <taxon>Basidiomycota</taxon>
        <taxon>Agaricomycotina</taxon>
        <taxon>Agaricomycetes</taxon>
        <taxon>Agaricomycetidae</taxon>
        <taxon>Agaricales</taxon>
        <taxon>Pleurotineae</taxon>
        <taxon>Pterulaceae</taxon>
        <taxon>Pterulicium</taxon>
    </lineage>
</organism>
<evidence type="ECO:0000313" key="5">
    <source>
        <dbReference type="Proteomes" id="UP000305067"/>
    </source>
</evidence>
<feature type="region of interest" description="Disordered" evidence="2">
    <location>
        <begin position="1180"/>
        <end position="1228"/>
    </location>
</feature>
<feature type="compositionally biased region" description="Polar residues" evidence="2">
    <location>
        <begin position="184"/>
        <end position="199"/>
    </location>
</feature>
<feature type="compositionally biased region" description="Polar residues" evidence="2">
    <location>
        <begin position="730"/>
        <end position="742"/>
    </location>
</feature>
<accession>A0A5C3QVG6</accession>
<proteinExistence type="predicted"/>
<feature type="compositionally biased region" description="Low complexity" evidence="2">
    <location>
        <begin position="743"/>
        <end position="754"/>
    </location>
</feature>
<protein>
    <recommendedName>
        <fullName evidence="6">RRM domain-containing protein</fullName>
    </recommendedName>
</protein>
<feature type="compositionally biased region" description="Low complexity" evidence="2">
    <location>
        <begin position="883"/>
        <end position="898"/>
    </location>
</feature>
<feature type="compositionally biased region" description="Pro residues" evidence="2">
    <location>
        <begin position="303"/>
        <end position="312"/>
    </location>
</feature>
<feature type="region of interest" description="Disordered" evidence="2">
    <location>
        <begin position="936"/>
        <end position="976"/>
    </location>
</feature>
<feature type="compositionally biased region" description="Polar residues" evidence="2">
    <location>
        <begin position="936"/>
        <end position="954"/>
    </location>
</feature>
<keyword evidence="3" id="KW-1133">Transmembrane helix</keyword>
<dbReference type="EMBL" id="ML178818">
    <property type="protein sequence ID" value="TFL04501.1"/>
    <property type="molecule type" value="Genomic_DNA"/>
</dbReference>
<feature type="region of interest" description="Disordered" evidence="2">
    <location>
        <begin position="246"/>
        <end position="478"/>
    </location>
</feature>
<feature type="compositionally biased region" description="Basic residues" evidence="2">
    <location>
        <begin position="130"/>
        <end position="141"/>
    </location>
</feature>
<evidence type="ECO:0000313" key="4">
    <source>
        <dbReference type="EMBL" id="TFL04501.1"/>
    </source>
</evidence>
<dbReference type="OrthoDB" id="2804702at2759"/>
<reference evidence="4 5" key="1">
    <citation type="journal article" date="2019" name="Nat. Ecol. Evol.">
        <title>Megaphylogeny resolves global patterns of mushroom evolution.</title>
        <authorList>
            <person name="Varga T."/>
            <person name="Krizsan K."/>
            <person name="Foldi C."/>
            <person name="Dima B."/>
            <person name="Sanchez-Garcia M."/>
            <person name="Sanchez-Ramirez S."/>
            <person name="Szollosi G.J."/>
            <person name="Szarkandi J.G."/>
            <person name="Papp V."/>
            <person name="Albert L."/>
            <person name="Andreopoulos W."/>
            <person name="Angelini C."/>
            <person name="Antonin V."/>
            <person name="Barry K.W."/>
            <person name="Bougher N.L."/>
            <person name="Buchanan P."/>
            <person name="Buyck B."/>
            <person name="Bense V."/>
            <person name="Catcheside P."/>
            <person name="Chovatia M."/>
            <person name="Cooper J."/>
            <person name="Damon W."/>
            <person name="Desjardin D."/>
            <person name="Finy P."/>
            <person name="Geml J."/>
            <person name="Haridas S."/>
            <person name="Hughes K."/>
            <person name="Justo A."/>
            <person name="Karasinski D."/>
            <person name="Kautmanova I."/>
            <person name="Kiss B."/>
            <person name="Kocsube S."/>
            <person name="Kotiranta H."/>
            <person name="LaButti K.M."/>
            <person name="Lechner B.E."/>
            <person name="Liimatainen K."/>
            <person name="Lipzen A."/>
            <person name="Lukacs Z."/>
            <person name="Mihaltcheva S."/>
            <person name="Morgado L.N."/>
            <person name="Niskanen T."/>
            <person name="Noordeloos M.E."/>
            <person name="Ohm R.A."/>
            <person name="Ortiz-Santana B."/>
            <person name="Ovrebo C."/>
            <person name="Racz N."/>
            <person name="Riley R."/>
            <person name="Savchenko A."/>
            <person name="Shiryaev A."/>
            <person name="Soop K."/>
            <person name="Spirin V."/>
            <person name="Szebenyi C."/>
            <person name="Tomsovsky M."/>
            <person name="Tulloss R.E."/>
            <person name="Uehling J."/>
            <person name="Grigoriev I.V."/>
            <person name="Vagvolgyi C."/>
            <person name="Papp T."/>
            <person name="Martin F.M."/>
            <person name="Miettinen O."/>
            <person name="Hibbett D.S."/>
            <person name="Nagy L.G."/>
        </authorList>
    </citation>
    <scope>NUCLEOTIDE SEQUENCE [LARGE SCALE GENOMIC DNA]</scope>
    <source>
        <strain evidence="4 5">CBS 309.79</strain>
    </source>
</reference>